<reference evidence="3 4" key="1">
    <citation type="journal article" date="2024" name="Appl. Environ. Microbiol.">
        <title>Pontiella agarivorans sp. nov., a novel marine anaerobic bacterium capable of degrading macroalgal polysaccharides and fixing nitrogen.</title>
        <authorList>
            <person name="Liu N."/>
            <person name="Kivenson V."/>
            <person name="Peng X."/>
            <person name="Cui Z."/>
            <person name="Lankiewicz T.S."/>
            <person name="Gosselin K.M."/>
            <person name="English C.J."/>
            <person name="Blair E.M."/>
            <person name="O'Malley M.A."/>
            <person name="Valentine D.L."/>
        </authorList>
    </citation>
    <scope>NUCLEOTIDE SEQUENCE [LARGE SCALE GENOMIC DNA]</scope>
    <source>
        <strain evidence="3 4">NLcol2</strain>
    </source>
</reference>
<dbReference type="InterPro" id="IPR036380">
    <property type="entry name" value="Isochorismatase-like_sf"/>
</dbReference>
<feature type="domain" description="Isochorismatase-like" evidence="2">
    <location>
        <begin position="6"/>
        <end position="182"/>
    </location>
</feature>
<evidence type="ECO:0000256" key="1">
    <source>
        <dbReference type="ARBA" id="ARBA00022801"/>
    </source>
</evidence>
<dbReference type="PANTHER" id="PTHR43540:SF9">
    <property type="entry name" value="FAMILY HYDROLASE, PUTATIVE (AFU_ORTHOLOGUE AFUA_2G08700)-RELATED"/>
    <property type="match status" value="1"/>
</dbReference>
<keyword evidence="1 3" id="KW-0378">Hydrolase</keyword>
<evidence type="ECO:0000259" key="2">
    <source>
        <dbReference type="Pfam" id="PF00857"/>
    </source>
</evidence>
<dbReference type="EC" id="3.-.-.-" evidence="3"/>
<dbReference type="RefSeq" id="WP_322608753.1">
    <property type="nucleotide sequence ID" value="NZ_JARVCO010000010.1"/>
</dbReference>
<dbReference type="Proteomes" id="UP001290861">
    <property type="component" value="Unassembled WGS sequence"/>
</dbReference>
<accession>A0ABU5MXL1</accession>
<evidence type="ECO:0000313" key="4">
    <source>
        <dbReference type="Proteomes" id="UP001290861"/>
    </source>
</evidence>
<organism evidence="3 4">
    <name type="scientific">Pontiella agarivorans</name>
    <dbReference type="NCBI Taxonomy" id="3038953"/>
    <lineage>
        <taxon>Bacteria</taxon>
        <taxon>Pseudomonadati</taxon>
        <taxon>Kiritimatiellota</taxon>
        <taxon>Kiritimatiellia</taxon>
        <taxon>Kiritimatiellales</taxon>
        <taxon>Pontiellaceae</taxon>
        <taxon>Pontiella</taxon>
    </lineage>
</organism>
<keyword evidence="4" id="KW-1185">Reference proteome</keyword>
<proteinExistence type="predicted"/>
<sequence>MNSANTALLLIDFQRDFCAPGGYADQCAGIEWVRPIIPYAQRALEAARQHGMRIIHTRENYAPDLSDCPATKLRCSERAGARYGSEGPMGRIMIRGEYGNDIIDELAPQPGETVLDKSSYGAFLTTPLDQILKENGITHLALAGVTADVCVHTTLREAADRGYVCYYLKDAISAFDPAVRTACENLVVQEGSVWGVLTEVQDFVSALTENHIEGTHP</sequence>
<gene>
    <name evidence="3" type="ORF">P9H32_10000</name>
</gene>
<dbReference type="InterPro" id="IPR050272">
    <property type="entry name" value="Isochorismatase-like_hydrls"/>
</dbReference>
<dbReference type="EMBL" id="JARVCO010000010">
    <property type="protein sequence ID" value="MDZ8118960.1"/>
    <property type="molecule type" value="Genomic_DNA"/>
</dbReference>
<dbReference type="SUPFAM" id="SSF52499">
    <property type="entry name" value="Isochorismatase-like hydrolases"/>
    <property type="match status" value="1"/>
</dbReference>
<dbReference type="PANTHER" id="PTHR43540">
    <property type="entry name" value="PEROXYUREIDOACRYLATE/UREIDOACRYLATE AMIDOHYDROLASE-RELATED"/>
    <property type="match status" value="1"/>
</dbReference>
<protein>
    <submittedName>
        <fullName evidence="3">Cysteine hydrolase</fullName>
        <ecNumber evidence="3">3.-.-.-</ecNumber>
    </submittedName>
</protein>
<dbReference type="Pfam" id="PF00857">
    <property type="entry name" value="Isochorismatase"/>
    <property type="match status" value="1"/>
</dbReference>
<dbReference type="GO" id="GO:0016787">
    <property type="term" value="F:hydrolase activity"/>
    <property type="evidence" value="ECO:0007669"/>
    <property type="project" value="UniProtKB-KW"/>
</dbReference>
<dbReference type="InterPro" id="IPR000868">
    <property type="entry name" value="Isochorismatase-like_dom"/>
</dbReference>
<comment type="caution">
    <text evidence="3">The sequence shown here is derived from an EMBL/GenBank/DDBJ whole genome shotgun (WGS) entry which is preliminary data.</text>
</comment>
<dbReference type="Gene3D" id="3.40.50.850">
    <property type="entry name" value="Isochorismatase-like"/>
    <property type="match status" value="1"/>
</dbReference>
<evidence type="ECO:0000313" key="3">
    <source>
        <dbReference type="EMBL" id="MDZ8118960.1"/>
    </source>
</evidence>
<dbReference type="CDD" id="cd00431">
    <property type="entry name" value="cysteine_hydrolases"/>
    <property type="match status" value="1"/>
</dbReference>
<name>A0ABU5MXL1_9BACT</name>